<evidence type="ECO:0000256" key="3">
    <source>
        <dbReference type="SAM" id="MobiDB-lite"/>
    </source>
</evidence>
<dbReference type="AlphaFoldDB" id="A0AB40C899"/>
<evidence type="ECO:0000256" key="1">
    <source>
        <dbReference type="ARBA" id="ARBA00023125"/>
    </source>
</evidence>
<evidence type="ECO:0000259" key="4">
    <source>
        <dbReference type="Pfam" id="PF23588"/>
    </source>
</evidence>
<organism evidence="5 7">
    <name type="scientific">Dioscorea cayennensis subsp. rotundata</name>
    <name type="common">White Guinea yam</name>
    <name type="synonym">Dioscorea rotundata</name>
    <dbReference type="NCBI Taxonomy" id="55577"/>
    <lineage>
        <taxon>Eukaryota</taxon>
        <taxon>Viridiplantae</taxon>
        <taxon>Streptophyta</taxon>
        <taxon>Embryophyta</taxon>
        <taxon>Tracheophyta</taxon>
        <taxon>Spermatophyta</taxon>
        <taxon>Magnoliopsida</taxon>
        <taxon>Liliopsida</taxon>
        <taxon>Dioscoreales</taxon>
        <taxon>Dioscoreaceae</taxon>
        <taxon>Dioscorea</taxon>
    </lineage>
</organism>
<reference evidence="6 7" key="1">
    <citation type="submission" date="2025-04" db="UniProtKB">
        <authorList>
            <consortium name="RefSeq"/>
        </authorList>
    </citation>
    <scope>IDENTIFICATION</scope>
</reference>
<accession>A0AB40C899</accession>
<dbReference type="PANTHER" id="PTHR45623:SF14">
    <property type="entry name" value="CHROMODOMAIN-HELICASE-DNA-BINDING PROTEIN 1"/>
    <property type="match status" value="1"/>
</dbReference>
<protein>
    <submittedName>
        <fullName evidence="6 7">Protein CHROMATIN REMODELING 5-like isoform X1</fullName>
    </submittedName>
</protein>
<keyword evidence="2" id="KW-0539">Nucleus</keyword>
<dbReference type="PANTHER" id="PTHR45623">
    <property type="entry name" value="CHROMODOMAIN-HELICASE-DNA-BINDING PROTEIN 3-RELATED-RELATED"/>
    <property type="match status" value="1"/>
</dbReference>
<dbReference type="GO" id="GO:0000785">
    <property type="term" value="C:chromatin"/>
    <property type="evidence" value="ECO:0007669"/>
    <property type="project" value="TreeGrafter"/>
</dbReference>
<evidence type="ECO:0000313" key="6">
    <source>
        <dbReference type="RefSeq" id="XP_039136070.1"/>
    </source>
</evidence>
<dbReference type="GO" id="GO:0005634">
    <property type="term" value="C:nucleus"/>
    <property type="evidence" value="ECO:0007669"/>
    <property type="project" value="TreeGrafter"/>
</dbReference>
<dbReference type="GO" id="GO:0003677">
    <property type="term" value="F:DNA binding"/>
    <property type="evidence" value="ECO:0007669"/>
    <property type="project" value="UniProtKB-KW"/>
</dbReference>
<dbReference type="GO" id="GO:0034728">
    <property type="term" value="P:nucleosome organization"/>
    <property type="evidence" value="ECO:0007669"/>
    <property type="project" value="TreeGrafter"/>
</dbReference>
<proteinExistence type="predicted"/>
<feature type="domain" description="ATP-dependent helicase CHD1-2/hrp3 HTH" evidence="4">
    <location>
        <begin position="209"/>
        <end position="266"/>
    </location>
</feature>
<dbReference type="GO" id="GO:0140658">
    <property type="term" value="F:ATP-dependent chromatin remodeler activity"/>
    <property type="evidence" value="ECO:0007669"/>
    <property type="project" value="TreeGrafter"/>
</dbReference>
<dbReference type="RefSeq" id="XP_039136070.1">
    <property type="nucleotide sequence ID" value="XM_039280136.1"/>
</dbReference>
<dbReference type="GO" id="GO:0016887">
    <property type="term" value="F:ATP hydrolysis activity"/>
    <property type="evidence" value="ECO:0007669"/>
    <property type="project" value="TreeGrafter"/>
</dbReference>
<evidence type="ECO:0000313" key="5">
    <source>
        <dbReference type="Proteomes" id="UP001515500"/>
    </source>
</evidence>
<dbReference type="Pfam" id="PF23588">
    <property type="entry name" value="HTH_CHD1_Hrp3"/>
    <property type="match status" value="1"/>
</dbReference>
<dbReference type="InterPro" id="IPR056302">
    <property type="entry name" value="CHD1-2/Hrp3_HTH"/>
</dbReference>
<dbReference type="GO" id="GO:0003682">
    <property type="term" value="F:chromatin binding"/>
    <property type="evidence" value="ECO:0007669"/>
    <property type="project" value="TreeGrafter"/>
</dbReference>
<sequence length="287" mass="32184">MDIDEILERAEKVETKTADGESGSELLSAFKVANFHSAEDDGTFWSRLIPPEVVDHDAALAPRAARTPKSYAETNQPEKSTKRKKRGLESQDNKPQRCSTRATNIAVHSLPIIDGASAYVRGWLYGNLSKKDASLFIRAVKRFGNQSQISLIVSEVDGTIEAVIRRSHWAFYRGLCWIFFGVSVKAHELLNRVLELQLLAKQTSRYPDPVSQFRLVTHHKSPQWSKSCGWKPVDDSRLLLGIYYHGFVNWEKIRLDSRLGLTRKIAPVSLGEQGNISASCSKLGQSC</sequence>
<evidence type="ECO:0000256" key="2">
    <source>
        <dbReference type="ARBA" id="ARBA00023242"/>
    </source>
</evidence>
<keyword evidence="1" id="KW-0238">DNA-binding</keyword>
<keyword evidence="5" id="KW-1185">Reference proteome</keyword>
<dbReference type="Gene3D" id="1.10.10.60">
    <property type="entry name" value="Homeodomain-like"/>
    <property type="match status" value="1"/>
</dbReference>
<dbReference type="RefSeq" id="XP_039136071.1">
    <property type="nucleotide sequence ID" value="XM_039280137.1"/>
</dbReference>
<evidence type="ECO:0000313" key="7">
    <source>
        <dbReference type="RefSeq" id="XP_039136071.1"/>
    </source>
</evidence>
<dbReference type="Proteomes" id="UP001515500">
    <property type="component" value="Chromosome 12"/>
</dbReference>
<name>A0AB40C899_DIOCR</name>
<gene>
    <name evidence="6 7" type="primary">LOC120273504</name>
</gene>
<dbReference type="GeneID" id="120273504"/>
<feature type="region of interest" description="Disordered" evidence="3">
    <location>
        <begin position="61"/>
        <end position="99"/>
    </location>
</feature>
<dbReference type="GO" id="GO:0042393">
    <property type="term" value="F:histone binding"/>
    <property type="evidence" value="ECO:0007669"/>
    <property type="project" value="TreeGrafter"/>
</dbReference>